<gene>
    <name evidence="1" type="ORF">SMN809_LOCUS52049</name>
</gene>
<feature type="non-terminal residue" evidence="1">
    <location>
        <position position="1"/>
    </location>
</feature>
<dbReference type="EMBL" id="CAJOBI010175841">
    <property type="protein sequence ID" value="CAF4907250.1"/>
    <property type="molecule type" value="Genomic_DNA"/>
</dbReference>
<organism evidence="1 2">
    <name type="scientific">Rotaria magnacalcarata</name>
    <dbReference type="NCBI Taxonomy" id="392030"/>
    <lineage>
        <taxon>Eukaryota</taxon>
        <taxon>Metazoa</taxon>
        <taxon>Spiralia</taxon>
        <taxon>Gnathifera</taxon>
        <taxon>Rotifera</taxon>
        <taxon>Eurotatoria</taxon>
        <taxon>Bdelloidea</taxon>
        <taxon>Philodinida</taxon>
        <taxon>Philodinidae</taxon>
        <taxon>Rotaria</taxon>
    </lineage>
</organism>
<accession>A0A8S3CDJ1</accession>
<comment type="caution">
    <text evidence="1">The sequence shown here is derived from an EMBL/GenBank/DDBJ whole genome shotgun (WGS) entry which is preliminary data.</text>
</comment>
<protein>
    <submittedName>
        <fullName evidence="1">Uncharacterized protein</fullName>
    </submittedName>
</protein>
<dbReference type="AlphaFoldDB" id="A0A8S3CDJ1"/>
<proteinExistence type="predicted"/>
<feature type="non-terminal residue" evidence="1">
    <location>
        <position position="30"/>
    </location>
</feature>
<evidence type="ECO:0000313" key="1">
    <source>
        <dbReference type="EMBL" id="CAF4907250.1"/>
    </source>
</evidence>
<evidence type="ECO:0000313" key="2">
    <source>
        <dbReference type="Proteomes" id="UP000676336"/>
    </source>
</evidence>
<sequence length="30" mass="3508">MINDPEYCEFKSMINDPSLNLDNFNAEETL</sequence>
<reference evidence="1" key="1">
    <citation type="submission" date="2021-02" db="EMBL/GenBank/DDBJ databases">
        <authorList>
            <person name="Nowell W R."/>
        </authorList>
    </citation>
    <scope>NUCLEOTIDE SEQUENCE</scope>
</reference>
<name>A0A8S3CDJ1_9BILA</name>
<dbReference type="Proteomes" id="UP000676336">
    <property type="component" value="Unassembled WGS sequence"/>
</dbReference>